<feature type="transmembrane region" description="Helical" evidence="9">
    <location>
        <begin position="133"/>
        <end position="150"/>
    </location>
</feature>
<keyword evidence="7 9" id="KW-0472">Membrane</keyword>
<dbReference type="GO" id="GO:0022841">
    <property type="term" value="F:potassium ion leak channel activity"/>
    <property type="evidence" value="ECO:0007669"/>
    <property type="project" value="TreeGrafter"/>
</dbReference>
<dbReference type="Pfam" id="PF07885">
    <property type="entry name" value="Ion_trans_2"/>
    <property type="match status" value="1"/>
</dbReference>
<proteinExistence type="predicted"/>
<keyword evidence="3 9" id="KW-0812">Transmembrane</keyword>
<keyword evidence="8 11" id="KW-0407">Ion channel</keyword>
<dbReference type="Gene3D" id="1.10.287.70">
    <property type="match status" value="2"/>
</dbReference>
<dbReference type="GO" id="GO:0015271">
    <property type="term" value="F:outward rectifier potassium channel activity"/>
    <property type="evidence" value="ECO:0007669"/>
    <property type="project" value="TreeGrafter"/>
</dbReference>
<evidence type="ECO:0000259" key="10">
    <source>
        <dbReference type="Pfam" id="PF07885"/>
    </source>
</evidence>
<sequence>MARFKLMEVTVSWTVLLTLAHFTYLLVGATIVRILEREAESNNRDHFQLEKLHFLANYTCLDGPGLEKFVKLGKCLTIHLGRLERGMVSVFPHKQTVESRAVSLFFISGSLVFVVIPPLLFSYVKGWMFGKGFYFAFITLSTIGFGDYVVGTDPDRQCISLYRSLAGIWIIFALA</sequence>
<comment type="subcellular location">
    <subcellularLocation>
        <location evidence="1">Membrane</location>
        <topology evidence="1">Multi-pass membrane protein</topology>
    </subcellularLocation>
</comment>
<evidence type="ECO:0000256" key="2">
    <source>
        <dbReference type="ARBA" id="ARBA00022448"/>
    </source>
</evidence>
<accession>A0AAV1GKB9</accession>
<evidence type="ECO:0000256" key="7">
    <source>
        <dbReference type="ARBA" id="ARBA00023136"/>
    </source>
</evidence>
<feature type="domain" description="Potassium channel" evidence="10">
    <location>
        <begin position="110"/>
        <end position="172"/>
    </location>
</feature>
<dbReference type="InterPro" id="IPR013099">
    <property type="entry name" value="K_chnl_dom"/>
</dbReference>
<evidence type="ECO:0000256" key="1">
    <source>
        <dbReference type="ARBA" id="ARBA00004141"/>
    </source>
</evidence>
<keyword evidence="6" id="KW-0406">Ion transport</keyword>
<dbReference type="Proteomes" id="UP001178508">
    <property type="component" value="Chromosome 15"/>
</dbReference>
<dbReference type="InterPro" id="IPR003280">
    <property type="entry name" value="2pore_dom_K_chnl"/>
</dbReference>
<dbReference type="AlphaFoldDB" id="A0AAV1GKB9"/>
<dbReference type="EMBL" id="OY660878">
    <property type="protein sequence ID" value="CAJ1074120.1"/>
    <property type="molecule type" value="Genomic_DNA"/>
</dbReference>
<dbReference type="GO" id="GO:0005886">
    <property type="term" value="C:plasma membrane"/>
    <property type="evidence" value="ECO:0007669"/>
    <property type="project" value="TreeGrafter"/>
</dbReference>
<keyword evidence="5 9" id="KW-1133">Transmembrane helix</keyword>
<gene>
    <name evidence="11" type="ORF">XNOV1_A024498</name>
</gene>
<evidence type="ECO:0000256" key="5">
    <source>
        <dbReference type="ARBA" id="ARBA00022989"/>
    </source>
</evidence>
<keyword evidence="12" id="KW-1185">Reference proteome</keyword>
<keyword evidence="4" id="KW-0630">Potassium</keyword>
<dbReference type="PANTHER" id="PTHR11003:SF104">
    <property type="entry name" value="POTASSIUM CHANNEL SUBFAMILY K MEMBER 16"/>
    <property type="match status" value="1"/>
</dbReference>
<feature type="transmembrane region" description="Helical" evidence="9">
    <location>
        <begin position="12"/>
        <end position="35"/>
    </location>
</feature>
<dbReference type="SUPFAM" id="SSF81324">
    <property type="entry name" value="Voltage-gated potassium channels"/>
    <property type="match status" value="1"/>
</dbReference>
<evidence type="ECO:0000256" key="6">
    <source>
        <dbReference type="ARBA" id="ARBA00023065"/>
    </source>
</evidence>
<name>A0AAV1GKB9_XYRNO</name>
<evidence type="ECO:0000256" key="9">
    <source>
        <dbReference type="SAM" id="Phobius"/>
    </source>
</evidence>
<organism evidence="11 12">
    <name type="scientific">Xyrichtys novacula</name>
    <name type="common">Pearly razorfish</name>
    <name type="synonym">Hemipteronotus novacula</name>
    <dbReference type="NCBI Taxonomy" id="13765"/>
    <lineage>
        <taxon>Eukaryota</taxon>
        <taxon>Metazoa</taxon>
        <taxon>Chordata</taxon>
        <taxon>Craniata</taxon>
        <taxon>Vertebrata</taxon>
        <taxon>Euteleostomi</taxon>
        <taxon>Actinopterygii</taxon>
        <taxon>Neopterygii</taxon>
        <taxon>Teleostei</taxon>
        <taxon>Neoteleostei</taxon>
        <taxon>Acanthomorphata</taxon>
        <taxon>Eupercaria</taxon>
        <taxon>Labriformes</taxon>
        <taxon>Labridae</taxon>
        <taxon>Xyrichtys</taxon>
    </lineage>
</organism>
<feature type="transmembrane region" description="Helical" evidence="9">
    <location>
        <begin position="101"/>
        <end position="121"/>
    </location>
</feature>
<dbReference type="GO" id="GO:0030322">
    <property type="term" value="P:stabilization of membrane potential"/>
    <property type="evidence" value="ECO:0007669"/>
    <property type="project" value="TreeGrafter"/>
</dbReference>
<evidence type="ECO:0000313" key="12">
    <source>
        <dbReference type="Proteomes" id="UP001178508"/>
    </source>
</evidence>
<dbReference type="PANTHER" id="PTHR11003">
    <property type="entry name" value="POTASSIUM CHANNEL, SUBFAMILY K"/>
    <property type="match status" value="1"/>
</dbReference>
<protein>
    <submittedName>
        <fullName evidence="11">Potassium channel subfamily K member 16-like</fullName>
    </submittedName>
</protein>
<evidence type="ECO:0000256" key="3">
    <source>
        <dbReference type="ARBA" id="ARBA00022692"/>
    </source>
</evidence>
<evidence type="ECO:0000256" key="4">
    <source>
        <dbReference type="ARBA" id="ARBA00022958"/>
    </source>
</evidence>
<keyword evidence="2" id="KW-0813">Transport</keyword>
<evidence type="ECO:0000256" key="8">
    <source>
        <dbReference type="ARBA" id="ARBA00023303"/>
    </source>
</evidence>
<reference evidence="11" key="1">
    <citation type="submission" date="2023-08" db="EMBL/GenBank/DDBJ databases">
        <authorList>
            <person name="Alioto T."/>
            <person name="Alioto T."/>
            <person name="Gomez Garrido J."/>
        </authorList>
    </citation>
    <scope>NUCLEOTIDE SEQUENCE</scope>
</reference>
<evidence type="ECO:0000313" key="11">
    <source>
        <dbReference type="EMBL" id="CAJ1074120.1"/>
    </source>
</evidence>